<feature type="transmembrane region" description="Helical" evidence="1">
    <location>
        <begin position="171"/>
        <end position="189"/>
    </location>
</feature>
<feature type="transmembrane region" description="Helical" evidence="1">
    <location>
        <begin position="108"/>
        <end position="128"/>
    </location>
</feature>
<feature type="transmembrane region" description="Helical" evidence="1">
    <location>
        <begin position="238"/>
        <end position="254"/>
    </location>
</feature>
<keyword evidence="4" id="KW-1185">Reference proteome</keyword>
<evidence type="ECO:0000256" key="1">
    <source>
        <dbReference type="SAM" id="Phobius"/>
    </source>
</evidence>
<keyword evidence="3" id="KW-0012">Acyltransferase</keyword>
<evidence type="ECO:0000259" key="2">
    <source>
        <dbReference type="Pfam" id="PF01757"/>
    </source>
</evidence>
<keyword evidence="3" id="KW-0808">Transferase</keyword>
<sequence length="344" mass="39785">MRDIKIDFLRFLGLSLIILAHVEPPTWLAQLRNFDVVLMVVVSGLAFTQSRRVESYQSYLWKRIKRLLFPVWLFLSFYFLANTGLSLLGKTALIPPEVILDSYTLTEGIGYVWIIRVFLLVALTAPFIARANQRIKDHKVYFSILIFSYLIYELLLALTSQYTTTSLGENVSLFVYYGIAFSLVFAVGIRLPQLRKAECSVLAGFFLLTFAILGITYFTQQGDLVTTQTHKYPPSAYYLSYAMGMTVLAYLVGDKCIPIIRKFKKLEFWILFIAQNSMWMYLWHIPIVEFFEQNSYFNFLIEYFVAYSGAMLITFFQVSAVKKWLLPTIKKESLKKDLTILLTG</sequence>
<reference evidence="3 4" key="1">
    <citation type="journal article" date="2015" name="Genome Announc.">
        <title>Draft Genome Sequence of the Terrestrial Cyanobacterium Scytonema millei VB511283, Isolated from Eastern India.</title>
        <authorList>
            <person name="Sen D."/>
            <person name="Chandrababunaidu M.M."/>
            <person name="Singh D."/>
            <person name="Sanghi N."/>
            <person name="Ghorai A."/>
            <person name="Mishra G.P."/>
            <person name="Madduluri M."/>
            <person name="Adhikary S.P."/>
            <person name="Tripathy S."/>
        </authorList>
    </citation>
    <scope>NUCLEOTIDE SEQUENCE [LARGE SCALE GENOMIC DNA]</scope>
    <source>
        <strain evidence="3 4">VB511283</strain>
    </source>
</reference>
<keyword evidence="1" id="KW-0472">Membrane</keyword>
<dbReference type="Proteomes" id="UP000031532">
    <property type="component" value="Unassembled WGS sequence"/>
</dbReference>
<feature type="transmembrane region" description="Helical" evidence="1">
    <location>
        <begin position="266"/>
        <end position="284"/>
    </location>
</feature>
<comment type="caution">
    <text evidence="3">The sequence shown here is derived from an EMBL/GenBank/DDBJ whole genome shotgun (WGS) entry which is preliminary data.</text>
</comment>
<dbReference type="Pfam" id="PF01757">
    <property type="entry name" value="Acyl_transf_3"/>
    <property type="match status" value="1"/>
</dbReference>
<organism evidence="3 4">
    <name type="scientific">Scytonema millei VB511283</name>
    <dbReference type="NCBI Taxonomy" id="1245923"/>
    <lineage>
        <taxon>Bacteria</taxon>
        <taxon>Bacillati</taxon>
        <taxon>Cyanobacteriota</taxon>
        <taxon>Cyanophyceae</taxon>
        <taxon>Nostocales</taxon>
        <taxon>Scytonemataceae</taxon>
        <taxon>Scytonema</taxon>
    </lineage>
</organism>
<evidence type="ECO:0000313" key="4">
    <source>
        <dbReference type="Proteomes" id="UP000031532"/>
    </source>
</evidence>
<gene>
    <name evidence="3" type="ORF">QH73_0009855</name>
</gene>
<protein>
    <submittedName>
        <fullName evidence="3">Acyltransferase</fullName>
    </submittedName>
</protein>
<dbReference type="InterPro" id="IPR002656">
    <property type="entry name" value="Acyl_transf_3_dom"/>
</dbReference>
<keyword evidence="1" id="KW-1133">Transmembrane helix</keyword>
<dbReference type="RefSeq" id="WP_039716571.1">
    <property type="nucleotide sequence ID" value="NZ_JTJC03000002.1"/>
</dbReference>
<dbReference type="GO" id="GO:0016747">
    <property type="term" value="F:acyltransferase activity, transferring groups other than amino-acyl groups"/>
    <property type="evidence" value="ECO:0007669"/>
    <property type="project" value="InterPro"/>
</dbReference>
<feature type="transmembrane region" description="Helical" evidence="1">
    <location>
        <begin position="201"/>
        <end position="218"/>
    </location>
</feature>
<dbReference type="OrthoDB" id="9816048at2"/>
<feature type="transmembrane region" description="Helical" evidence="1">
    <location>
        <begin position="67"/>
        <end position="88"/>
    </location>
</feature>
<feature type="transmembrane region" description="Helical" evidence="1">
    <location>
        <begin position="304"/>
        <end position="326"/>
    </location>
</feature>
<proteinExistence type="predicted"/>
<name>A0A9X5E483_9CYAN</name>
<feature type="transmembrane region" description="Helical" evidence="1">
    <location>
        <begin position="140"/>
        <end position="159"/>
    </location>
</feature>
<dbReference type="AlphaFoldDB" id="A0A9X5E483"/>
<feature type="domain" description="Acyltransferase 3" evidence="2">
    <location>
        <begin position="5"/>
        <end position="315"/>
    </location>
</feature>
<evidence type="ECO:0000313" key="3">
    <source>
        <dbReference type="EMBL" id="NHC34961.1"/>
    </source>
</evidence>
<accession>A0A9X5E483</accession>
<keyword evidence="1" id="KW-0812">Transmembrane</keyword>
<dbReference type="EMBL" id="JTJC03000002">
    <property type="protein sequence ID" value="NHC34961.1"/>
    <property type="molecule type" value="Genomic_DNA"/>
</dbReference>